<evidence type="ECO:0000313" key="1">
    <source>
        <dbReference type="EMBL" id="CAN0570024.1"/>
    </source>
</evidence>
<sequence>MQGPGSREDPDQHPVQEPSRAALDPTIPLLPSDSKEPRHHWLTKATCSWSSSPGSDTINQTSEPLWLRGKREGMDPLSWSQKTNPPVPHPHCSQNSPTLGQRLDGHTDPPGHTGATLQPDSQCHGEQGPGQATGPLNGLAHANQTLMAWWPPHGPAQAPLLWF</sequence>
<accession>A0AC60AAH5</accession>
<reference evidence="1" key="1">
    <citation type="submission" date="2023-05" db="EMBL/GenBank/DDBJ databases">
        <authorList>
            <consortium name="ELIXIR-Norway"/>
        </authorList>
    </citation>
    <scope>NUCLEOTIDE SEQUENCE</scope>
</reference>
<organism evidence="1 2">
    <name type="scientific">Rangifer tarandus platyrhynchus</name>
    <name type="common">Svalbard reindeer</name>
    <dbReference type="NCBI Taxonomy" id="3082113"/>
    <lineage>
        <taxon>Eukaryota</taxon>
        <taxon>Metazoa</taxon>
        <taxon>Chordata</taxon>
        <taxon>Craniata</taxon>
        <taxon>Vertebrata</taxon>
        <taxon>Euteleostomi</taxon>
        <taxon>Mammalia</taxon>
        <taxon>Eutheria</taxon>
        <taxon>Laurasiatheria</taxon>
        <taxon>Artiodactyla</taxon>
        <taxon>Ruminantia</taxon>
        <taxon>Pecora</taxon>
        <taxon>Cervidae</taxon>
        <taxon>Odocoileinae</taxon>
        <taxon>Rangifer</taxon>
    </lineage>
</organism>
<evidence type="ECO:0000313" key="2">
    <source>
        <dbReference type="Proteomes" id="UP001162501"/>
    </source>
</evidence>
<dbReference type="EMBL" id="OX596093">
    <property type="protein sequence ID" value="CAN0570024.1"/>
    <property type="molecule type" value="Genomic_DNA"/>
</dbReference>
<reference evidence="1" key="2">
    <citation type="submission" date="2025-03" db="EMBL/GenBank/DDBJ databases">
        <authorList>
            <consortium name="ELIXIR-Norway"/>
            <consortium name="Elixir Norway"/>
        </authorList>
    </citation>
    <scope>NUCLEOTIDE SEQUENCE</scope>
</reference>
<gene>
    <name evidence="1" type="ORF">MRATA1EN22A_LOCUS28072</name>
</gene>
<name>A0AC60AAH5_RANTA</name>
<dbReference type="Proteomes" id="UP001162501">
    <property type="component" value="Chromosome 9"/>
</dbReference>
<protein>
    <submittedName>
        <fullName evidence="1">Uncharacterized protein</fullName>
    </submittedName>
</protein>
<proteinExistence type="predicted"/>